<feature type="domain" description="4Fe-4S ferredoxin-type" evidence="5">
    <location>
        <begin position="33"/>
        <end position="60"/>
    </location>
</feature>
<evidence type="ECO:0000256" key="2">
    <source>
        <dbReference type="ARBA" id="ARBA00022723"/>
    </source>
</evidence>
<evidence type="ECO:0000256" key="3">
    <source>
        <dbReference type="ARBA" id="ARBA00023004"/>
    </source>
</evidence>
<keyword evidence="3" id="KW-0408">Iron</keyword>
<name>A0A3S7RND1_GIAMU</name>
<dbReference type="InterPro" id="IPR050572">
    <property type="entry name" value="Fe-S_Ferredoxin"/>
</dbReference>
<dbReference type="PANTHER" id="PTHR43687">
    <property type="entry name" value="ADENYLYLSULFATE REDUCTASE, BETA SUBUNIT"/>
    <property type="match status" value="1"/>
</dbReference>
<proteinExistence type="predicted"/>
<accession>A0A3S7RND1</accession>
<dbReference type="Pfam" id="PF13237">
    <property type="entry name" value="Fer4_10"/>
    <property type="match status" value="1"/>
</dbReference>
<organism evidence="6">
    <name type="scientific">Giardia muris</name>
    <dbReference type="NCBI Taxonomy" id="5742"/>
    <lineage>
        <taxon>Eukaryota</taxon>
        <taxon>Metamonada</taxon>
        <taxon>Diplomonadida</taxon>
        <taxon>Hexamitidae</taxon>
        <taxon>Giardiinae</taxon>
        <taxon>Giardia</taxon>
    </lineage>
</organism>
<dbReference type="VEuPathDB" id="GiardiaDB:GMRT_11887"/>
<dbReference type="EMBL" id="VDLU01000002">
    <property type="protein sequence ID" value="TNJ28501.1"/>
    <property type="molecule type" value="Genomic_DNA"/>
</dbReference>
<dbReference type="PROSITE" id="PS00198">
    <property type="entry name" value="4FE4S_FER_1"/>
    <property type="match status" value="2"/>
</dbReference>
<evidence type="ECO:0000256" key="1">
    <source>
        <dbReference type="ARBA" id="ARBA00022485"/>
    </source>
</evidence>
<keyword evidence="2" id="KW-0479">Metal-binding</keyword>
<dbReference type="GO" id="GO:0051539">
    <property type="term" value="F:4 iron, 4 sulfur cluster binding"/>
    <property type="evidence" value="ECO:0007669"/>
    <property type="project" value="UniProtKB-KW"/>
</dbReference>
<dbReference type="InterPro" id="IPR017896">
    <property type="entry name" value="4Fe4S_Fe-S-bd"/>
</dbReference>
<dbReference type="AlphaFoldDB" id="A0A3S7RND1"/>
<dbReference type="GO" id="GO:0046872">
    <property type="term" value="F:metal ion binding"/>
    <property type="evidence" value="ECO:0007669"/>
    <property type="project" value="UniProtKB-KW"/>
</dbReference>
<keyword evidence="1" id="KW-0004">4Fe-4S</keyword>
<reference evidence="6" key="1">
    <citation type="submission" date="2017-12" db="EMBL/GenBank/DDBJ databases">
        <title>Evolution of oxygen defenses in diplomonads: an ancestral core extended with laterally acquired functions.</title>
        <authorList>
            <person name="Jimenez-Gonzalez A."/>
            <person name="Xu F."/>
            <person name="Andersson J.O."/>
        </authorList>
    </citation>
    <scope>NUCLEOTIDE SEQUENCE</scope>
</reference>
<dbReference type="Gene3D" id="3.30.70.20">
    <property type="match status" value="1"/>
</dbReference>
<dbReference type="InterPro" id="IPR017900">
    <property type="entry name" value="4Fe4S_Fe_S_CS"/>
</dbReference>
<keyword evidence="4" id="KW-0411">Iron-sulfur</keyword>
<gene>
    <name evidence="6" type="ORF">GM_11887</name>
    <name evidence="7" type="ORF">GMRT_11887</name>
</gene>
<evidence type="ECO:0000313" key="7">
    <source>
        <dbReference type="EMBL" id="TNJ28501.1"/>
    </source>
</evidence>
<evidence type="ECO:0000313" key="6">
    <source>
        <dbReference type="EMBL" id="AXQ17127.1"/>
    </source>
</evidence>
<evidence type="ECO:0000256" key="4">
    <source>
        <dbReference type="ARBA" id="ARBA00023014"/>
    </source>
</evidence>
<feature type="domain" description="4Fe-4S ferredoxin-type" evidence="5">
    <location>
        <begin position="2"/>
        <end position="31"/>
    </location>
</feature>
<dbReference type="Proteomes" id="UP000315496">
    <property type="component" value="Chromosome 2"/>
</dbReference>
<protein>
    <submittedName>
        <fullName evidence="6">Ferredoxin</fullName>
    </submittedName>
</protein>
<dbReference type="EMBL" id="MG708243">
    <property type="protein sequence ID" value="AXQ17127.1"/>
    <property type="molecule type" value="Genomic_DNA"/>
</dbReference>
<dbReference type="OrthoDB" id="10361194at2759"/>
<dbReference type="SUPFAM" id="SSF54862">
    <property type="entry name" value="4Fe-4S ferredoxins"/>
    <property type="match status" value="1"/>
</dbReference>
<sequence length="66" mass="7317">MHRLILSLDECTLCGECVHACPLSIFTLEGKIVLVEPHRCNQCLRCVEVCPASCFTFSPAHELIDA</sequence>
<dbReference type="PROSITE" id="PS51379">
    <property type="entry name" value="4FE4S_FER_2"/>
    <property type="match status" value="2"/>
</dbReference>
<evidence type="ECO:0000259" key="5">
    <source>
        <dbReference type="PROSITE" id="PS51379"/>
    </source>
</evidence>
<reference evidence="7 8" key="2">
    <citation type="submission" date="2019-05" db="EMBL/GenBank/DDBJ databases">
        <title>The compact genome of Giardia muris reveals important steps in the evolution of intestinal protozoan parasites.</title>
        <authorList>
            <person name="Xu F."/>
            <person name="Jimenez-Gonzalez A."/>
            <person name="Einarsson E."/>
            <person name="Astvaldsson A."/>
            <person name="Peirasmaki D."/>
            <person name="Eckmann L."/>
            <person name="Andersson J.O."/>
            <person name="Svard S.G."/>
            <person name="Jerlstrom-Hultqvist J."/>
        </authorList>
    </citation>
    <scope>NUCLEOTIDE SEQUENCE [LARGE SCALE GENOMIC DNA]</scope>
    <source>
        <strain evidence="7 8">Roberts-Thomson</strain>
    </source>
</reference>
<dbReference type="PANTHER" id="PTHR43687:SF1">
    <property type="entry name" value="FERREDOXIN III"/>
    <property type="match status" value="1"/>
</dbReference>
<keyword evidence="8" id="KW-1185">Reference proteome</keyword>
<evidence type="ECO:0000313" key="8">
    <source>
        <dbReference type="Proteomes" id="UP000315496"/>
    </source>
</evidence>